<evidence type="ECO:0000313" key="2">
    <source>
        <dbReference type="EMBL" id="RCK59128.1"/>
    </source>
</evidence>
<dbReference type="Gene3D" id="6.10.320.10">
    <property type="match status" value="1"/>
</dbReference>
<keyword evidence="1" id="KW-0175">Coiled coil</keyword>
<evidence type="ECO:0000313" key="3">
    <source>
        <dbReference type="Proteomes" id="UP000253472"/>
    </source>
</evidence>
<feature type="coiled-coil region" evidence="1">
    <location>
        <begin position="91"/>
        <end position="154"/>
    </location>
</feature>
<gene>
    <name evidence="2" type="ORF">Cantr_07586</name>
</gene>
<dbReference type="OrthoDB" id="4009151at2759"/>
<dbReference type="AlphaFoldDB" id="A0A367XZU8"/>
<sequence>MKLAEALKQRKDLANEIGRVVKKMLQSLILQEGKKPLYNVDEKYAEYVARSEQLASLVSSINYTNNVTKIVPGTLSIAEGETTINEMLIRRLRLEKKLDLVKRIVENGEEQDLTSKEQVRFMSFVDVSKYDTKAEELLKQIQELDNKLQSMNWEVDLIEV</sequence>
<keyword evidence="3" id="KW-1185">Reference proteome</keyword>
<comment type="caution">
    <text evidence="2">The sequence shown here is derived from an EMBL/GenBank/DDBJ whole genome shotgun (WGS) entry which is preliminary data.</text>
</comment>
<proteinExistence type="predicted"/>
<reference evidence="2 3" key="1">
    <citation type="submission" date="2018-06" db="EMBL/GenBank/DDBJ databases">
        <title>Whole genome sequencing of Candida tropicalis (genome annotated by CSBL at Korea University).</title>
        <authorList>
            <person name="Ahn J."/>
        </authorList>
    </citation>
    <scope>NUCLEOTIDE SEQUENCE [LARGE SCALE GENOMIC DNA]</scope>
    <source>
        <strain evidence="2 3">ATCC 20962</strain>
    </source>
</reference>
<name>A0A367XZU8_9ASCO</name>
<dbReference type="EMBL" id="QLNQ01000027">
    <property type="protein sequence ID" value="RCK59128.1"/>
    <property type="molecule type" value="Genomic_DNA"/>
</dbReference>
<dbReference type="STRING" id="5486.A0A367XZU8"/>
<evidence type="ECO:0008006" key="4">
    <source>
        <dbReference type="Google" id="ProtNLM"/>
    </source>
</evidence>
<dbReference type="Proteomes" id="UP000253472">
    <property type="component" value="Unassembled WGS sequence"/>
</dbReference>
<dbReference type="NCBIfam" id="NF038048">
    <property type="entry name" value="DIP1984_fam"/>
    <property type="match status" value="1"/>
</dbReference>
<evidence type="ECO:0000256" key="1">
    <source>
        <dbReference type="SAM" id="Coils"/>
    </source>
</evidence>
<organism evidence="2 3">
    <name type="scientific">Candida viswanathii</name>
    <dbReference type="NCBI Taxonomy" id="5486"/>
    <lineage>
        <taxon>Eukaryota</taxon>
        <taxon>Fungi</taxon>
        <taxon>Dikarya</taxon>
        <taxon>Ascomycota</taxon>
        <taxon>Saccharomycotina</taxon>
        <taxon>Pichiomycetes</taxon>
        <taxon>Debaryomycetaceae</taxon>
        <taxon>Candida/Lodderomyces clade</taxon>
        <taxon>Candida</taxon>
    </lineage>
</organism>
<dbReference type="InterPro" id="IPR047741">
    <property type="entry name" value="DIP1984-like"/>
</dbReference>
<dbReference type="Pfam" id="PF20935">
    <property type="entry name" value="DUF6847"/>
    <property type="match status" value="1"/>
</dbReference>
<protein>
    <recommendedName>
        <fullName evidence="4">Septicolysin</fullName>
    </recommendedName>
</protein>
<accession>A0A367XZU8</accession>
<dbReference type="CDD" id="cd12208">
    <property type="entry name" value="DIP1984-like"/>
    <property type="match status" value="1"/>
</dbReference>